<reference evidence="7" key="2">
    <citation type="submission" date="2020-02" db="EMBL/GenBank/DDBJ databases">
        <authorList>
            <consortium name="NCBI Pathogen Detection Project"/>
        </authorList>
    </citation>
    <scope>NUCLEOTIDE SEQUENCE</scope>
    <source>
        <strain evidence="8">MA.CK_98/00010293</strain>
        <strain evidence="7">MA.CK_98/00011463</strain>
    </source>
</reference>
<dbReference type="PANTHER" id="PTHR11228">
    <property type="entry name" value="RADICAL SAM DOMAIN PROTEIN"/>
    <property type="match status" value="1"/>
</dbReference>
<evidence type="ECO:0000259" key="6">
    <source>
        <dbReference type="PROSITE" id="PS51918"/>
    </source>
</evidence>
<keyword evidence="2" id="KW-0949">S-adenosyl-L-methionine</keyword>
<dbReference type="InterPro" id="IPR013785">
    <property type="entry name" value="Aldolase_TIM"/>
</dbReference>
<evidence type="ECO:0000256" key="4">
    <source>
        <dbReference type="ARBA" id="ARBA00023004"/>
    </source>
</evidence>
<evidence type="ECO:0000256" key="2">
    <source>
        <dbReference type="ARBA" id="ARBA00022691"/>
    </source>
</evidence>
<reference evidence="7" key="1">
    <citation type="journal article" date="2018" name="Genome Biol.">
        <title>SKESA: strategic k-mer extension for scrupulous assemblies.</title>
        <authorList>
            <person name="Souvorov A."/>
            <person name="Agarwala R."/>
            <person name="Lipman D.J."/>
        </authorList>
    </citation>
    <scope>NUCLEOTIDE SEQUENCE</scope>
    <source>
        <strain evidence="8">MA.CK_98/00010293</strain>
        <strain evidence="7">MA.CK_98/00011463</strain>
    </source>
</reference>
<protein>
    <submittedName>
        <fullName evidence="7">Radical SAM protein</fullName>
    </submittedName>
</protein>
<dbReference type="SFLD" id="SFLDS00029">
    <property type="entry name" value="Radical_SAM"/>
    <property type="match status" value="1"/>
</dbReference>
<evidence type="ECO:0000313" key="8">
    <source>
        <dbReference type="EMBL" id="HAG5356288.1"/>
    </source>
</evidence>
<comment type="caution">
    <text evidence="7">The sequence shown here is derived from an EMBL/GenBank/DDBJ whole genome shotgun (WGS) entry which is preliminary data.</text>
</comment>
<feature type="domain" description="Radical SAM core" evidence="6">
    <location>
        <begin position="15"/>
        <end position="237"/>
    </location>
</feature>
<evidence type="ECO:0000256" key="1">
    <source>
        <dbReference type="ARBA" id="ARBA00001966"/>
    </source>
</evidence>
<dbReference type="PROSITE" id="PS51918">
    <property type="entry name" value="RADICAL_SAM"/>
    <property type="match status" value="1"/>
</dbReference>
<dbReference type="CDD" id="cd01335">
    <property type="entry name" value="Radical_SAM"/>
    <property type="match status" value="1"/>
</dbReference>
<dbReference type="AlphaFoldDB" id="A0A759GUS1"/>
<keyword evidence="5" id="KW-0411">Iron-sulfur</keyword>
<dbReference type="EMBL" id="DAAYQT010000004">
    <property type="protein sequence ID" value="HAG5356288.1"/>
    <property type="molecule type" value="Genomic_DNA"/>
</dbReference>
<dbReference type="InterPro" id="IPR007197">
    <property type="entry name" value="rSAM"/>
</dbReference>
<sequence>MNKYSDIERLNRSFISDNKLAIVSITNKCNLHCIYCRPHKEDEWYDKLSKSTNKSETFLSTTFNLLSNDDVIEVMLSGGEPFAEKNITQLALHLKNCGKFISIHTNGVHHKASDILDCLYKEKIKPNLHVSSELIAEHQISLRHSKMPYEFIEIATKKYGFKVELKVILHSLLSTYTDKFDKFIDKWLSHGVSQIRFQPIVQTGNISNQLILHKKDCVIIHKLMELKQIAKYNNIIRNSIESFEAILNVINSKNNKIEKKCFMHEKIIFIDSDGNILNCATMWGKNIKSCNNQFDFICCGFNS</sequence>
<dbReference type="Gene3D" id="3.20.20.70">
    <property type="entry name" value="Aldolase class I"/>
    <property type="match status" value="1"/>
</dbReference>
<dbReference type="GO" id="GO:0046872">
    <property type="term" value="F:metal ion binding"/>
    <property type="evidence" value="ECO:0007669"/>
    <property type="project" value="UniProtKB-KW"/>
</dbReference>
<dbReference type="SFLD" id="SFLDG01067">
    <property type="entry name" value="SPASM/twitch_domain_containing"/>
    <property type="match status" value="1"/>
</dbReference>
<organism evidence="7">
    <name type="scientific">Salmonella enterica</name>
    <name type="common">Salmonella choleraesuis</name>
    <dbReference type="NCBI Taxonomy" id="28901"/>
    <lineage>
        <taxon>Bacteria</taxon>
        <taxon>Pseudomonadati</taxon>
        <taxon>Pseudomonadota</taxon>
        <taxon>Gammaproteobacteria</taxon>
        <taxon>Enterobacterales</taxon>
        <taxon>Enterobacteriaceae</taxon>
        <taxon>Salmonella</taxon>
    </lineage>
</organism>
<gene>
    <name evidence="8" type="ORF">G8O64_001862</name>
    <name evidence="7" type="ORF">G8V93_001577</name>
</gene>
<dbReference type="SUPFAM" id="SSF102114">
    <property type="entry name" value="Radical SAM enzymes"/>
    <property type="match status" value="1"/>
</dbReference>
<keyword evidence="4" id="KW-0408">Iron</keyword>
<keyword evidence="3" id="KW-0479">Metal-binding</keyword>
<dbReference type="PANTHER" id="PTHR11228:SF7">
    <property type="entry name" value="PQQA PEPTIDE CYCLASE"/>
    <property type="match status" value="1"/>
</dbReference>
<proteinExistence type="predicted"/>
<dbReference type="EMBL" id="DAAXOF010000003">
    <property type="protein sequence ID" value="HAG1880144.1"/>
    <property type="molecule type" value="Genomic_DNA"/>
</dbReference>
<evidence type="ECO:0000256" key="3">
    <source>
        <dbReference type="ARBA" id="ARBA00022723"/>
    </source>
</evidence>
<evidence type="ECO:0000313" key="7">
    <source>
        <dbReference type="EMBL" id="HAG1880144.1"/>
    </source>
</evidence>
<dbReference type="GO" id="GO:0051536">
    <property type="term" value="F:iron-sulfur cluster binding"/>
    <property type="evidence" value="ECO:0007669"/>
    <property type="project" value="UniProtKB-KW"/>
</dbReference>
<accession>A0A759GUS1</accession>
<comment type="cofactor">
    <cofactor evidence="1">
        <name>[4Fe-4S] cluster</name>
        <dbReference type="ChEBI" id="CHEBI:49883"/>
    </cofactor>
</comment>
<dbReference type="GO" id="GO:0003824">
    <property type="term" value="F:catalytic activity"/>
    <property type="evidence" value="ECO:0007669"/>
    <property type="project" value="InterPro"/>
</dbReference>
<dbReference type="InterPro" id="IPR058240">
    <property type="entry name" value="rSAM_sf"/>
</dbReference>
<dbReference type="InterPro" id="IPR050377">
    <property type="entry name" value="Radical_SAM_PqqE_MftC-like"/>
</dbReference>
<name>A0A759GUS1_SALER</name>
<dbReference type="Pfam" id="PF04055">
    <property type="entry name" value="Radical_SAM"/>
    <property type="match status" value="1"/>
</dbReference>
<evidence type="ECO:0000256" key="5">
    <source>
        <dbReference type="ARBA" id="ARBA00023014"/>
    </source>
</evidence>